<evidence type="ECO:0000313" key="4">
    <source>
        <dbReference type="EMBL" id="KAL2808195.1"/>
    </source>
</evidence>
<dbReference type="InterPro" id="IPR056002">
    <property type="entry name" value="DUF7580"/>
</dbReference>
<dbReference type="EMBL" id="JBFXLT010000119">
    <property type="protein sequence ID" value="KAL2808195.1"/>
    <property type="molecule type" value="Genomic_DNA"/>
</dbReference>
<feature type="domain" description="DUF7580" evidence="3">
    <location>
        <begin position="213"/>
        <end position="543"/>
    </location>
</feature>
<organism evidence="4 5">
    <name type="scientific">Aspergillus granulosus</name>
    <dbReference type="NCBI Taxonomy" id="176169"/>
    <lineage>
        <taxon>Eukaryota</taxon>
        <taxon>Fungi</taxon>
        <taxon>Dikarya</taxon>
        <taxon>Ascomycota</taxon>
        <taxon>Pezizomycotina</taxon>
        <taxon>Eurotiomycetes</taxon>
        <taxon>Eurotiomycetidae</taxon>
        <taxon>Eurotiales</taxon>
        <taxon>Aspergillaceae</taxon>
        <taxon>Aspergillus</taxon>
        <taxon>Aspergillus subgen. Nidulantes</taxon>
    </lineage>
</organism>
<dbReference type="InterPro" id="IPR035994">
    <property type="entry name" value="Nucleoside_phosphorylase_sf"/>
</dbReference>
<dbReference type="Gene3D" id="3.40.50.1580">
    <property type="entry name" value="Nucleoside phosphorylase domain"/>
    <property type="match status" value="1"/>
</dbReference>
<dbReference type="InterPro" id="IPR000845">
    <property type="entry name" value="Nucleoside_phosphorylase_d"/>
</dbReference>
<evidence type="ECO:0000259" key="3">
    <source>
        <dbReference type="Pfam" id="PF24476"/>
    </source>
</evidence>
<evidence type="ECO:0000313" key="5">
    <source>
        <dbReference type="Proteomes" id="UP001610334"/>
    </source>
</evidence>
<proteinExistence type="predicted"/>
<feature type="compositionally biased region" description="Polar residues" evidence="1">
    <location>
        <begin position="187"/>
        <end position="214"/>
    </location>
</feature>
<evidence type="ECO:0008006" key="6">
    <source>
        <dbReference type="Google" id="ProtNLM"/>
    </source>
</evidence>
<reference evidence="4 5" key="1">
    <citation type="submission" date="2024-07" db="EMBL/GenBank/DDBJ databases">
        <title>Section-level genome sequencing and comparative genomics of Aspergillus sections Usti and Cavernicolus.</title>
        <authorList>
            <consortium name="Lawrence Berkeley National Laboratory"/>
            <person name="Nybo J.L."/>
            <person name="Vesth T.C."/>
            <person name="Theobald S."/>
            <person name="Frisvad J.C."/>
            <person name="Larsen T.O."/>
            <person name="Kjaerboelling I."/>
            <person name="Rothschild-Mancinelli K."/>
            <person name="Lyhne E.K."/>
            <person name="Kogle M.E."/>
            <person name="Barry K."/>
            <person name="Clum A."/>
            <person name="Na H."/>
            <person name="Ledsgaard L."/>
            <person name="Lin J."/>
            <person name="Lipzen A."/>
            <person name="Kuo A."/>
            <person name="Riley R."/>
            <person name="Mondo S."/>
            <person name="Labutti K."/>
            <person name="Haridas S."/>
            <person name="Pangalinan J."/>
            <person name="Salamov A.A."/>
            <person name="Simmons B.A."/>
            <person name="Magnuson J.K."/>
            <person name="Chen J."/>
            <person name="Drula E."/>
            <person name="Henrissat B."/>
            <person name="Wiebenga A."/>
            <person name="Lubbers R.J."/>
            <person name="Gomes A.C."/>
            <person name="Makela M.R."/>
            <person name="Stajich J."/>
            <person name="Grigoriev I.V."/>
            <person name="Mortensen U.H."/>
            <person name="De Vries R.P."/>
            <person name="Baker S.E."/>
            <person name="Andersen M.R."/>
        </authorList>
    </citation>
    <scope>NUCLEOTIDE SEQUENCE [LARGE SCALE GENOMIC DNA]</scope>
    <source>
        <strain evidence="4 5">CBS 588.65</strain>
    </source>
</reference>
<accession>A0ABR4GYC1</accession>
<sequence length="937" mass="104136">MAAAALNYWNSLLTLQSRLSNRLAKVTSSDWSLSNSPSQKRQNDTAFLEADLRYIFTTIPVILGPSFGSYDDIERHARQLLEVLNQIVNPALIETSRLLKQASEVTLGLAHQNADPHDVAALGKQYPKLGSLLTFLETSDTKFHFTIGQDSSLFSLPEGALGDATVKCVAQVKEALGTIAYEAKTQPRPSRSSLPTDESAISSSVAPENPTGQEDTVPRKYASVVINSIFKELRHRNCGKSHEIKLRVSDDWQTSARDVPLDMFLSCCMDRGGWHQVKCGSFEVAIDEARKDGICAAIQRAKEQGRSIYLFVDKNGLFDISDTMPSTPLSLAHFTSETLQDLLDQKALTRITPGDYLTRAAEKKLSSREKDIIALGLARCLMEFFDADIELASHGWKPESVFFLRCSRGYNRDRILYISLKPLGPTPYEHNPVRSASGVRPGNPILLSFAKLLLEIDNGEKMALEVKPESRDNLPTWGEMCDIVECVEKEGGGNYLQAVEGCLYLHIALRQLQKEAVGIPLSDILRKTIYEQVVRKLEAKVNPQSSMRKRRDYVSEIPIAKKLSLAPHVSSASASPVQAPPTKPSRPTSRYGFEIAVVCAIPLEFDAVTTLVDEFWDSDYGCADGDWNIYIHGRIGKFNVVLLVLPSMGKVSAATASASLRLSYPRLSLVLVTGICGGVPFPRTGEELLLGDIVISRHVVQYDLGRQYPDGYETKDTAEDRFGRASPSVRRLLTLLQTDIAREKMERLVAKYLQDLQTKALRKRRGSKYHYPGASQDRVFPPSYHHERRASHSLSIKPIMHKVRESVESYSLPCDEAGCDLGKIISRERVEQKQQLEKKGCILEAQAPSIFIGTIGSADTVMKSGEDRDRIANLYNLIAFEMEGAGLWDENPCVVIKAVCDYADSHKNKNWQHFAAATAASATKALLDFYIQRDTSR</sequence>
<protein>
    <recommendedName>
        <fullName evidence="6">Nucleoside phosphorylase domain-containing protein</fullName>
    </recommendedName>
</protein>
<dbReference type="Pfam" id="PF24476">
    <property type="entry name" value="DUF7580"/>
    <property type="match status" value="1"/>
</dbReference>
<dbReference type="Pfam" id="PF01048">
    <property type="entry name" value="PNP_UDP_1"/>
    <property type="match status" value="1"/>
</dbReference>
<feature type="domain" description="Nucleoside phosphorylase" evidence="2">
    <location>
        <begin position="595"/>
        <end position="717"/>
    </location>
</feature>
<dbReference type="SUPFAM" id="SSF53167">
    <property type="entry name" value="Purine and uridine phosphorylases"/>
    <property type="match status" value="1"/>
</dbReference>
<name>A0ABR4GYC1_9EURO</name>
<dbReference type="PANTHER" id="PTHR46082">
    <property type="entry name" value="ATP/GTP-BINDING PROTEIN-RELATED"/>
    <property type="match status" value="1"/>
</dbReference>
<evidence type="ECO:0000259" key="2">
    <source>
        <dbReference type="Pfam" id="PF01048"/>
    </source>
</evidence>
<gene>
    <name evidence="4" type="ORF">BJX63DRAFT_424829</name>
</gene>
<dbReference type="Proteomes" id="UP001610334">
    <property type="component" value="Unassembled WGS sequence"/>
</dbReference>
<feature type="region of interest" description="Disordered" evidence="1">
    <location>
        <begin position="184"/>
        <end position="216"/>
    </location>
</feature>
<evidence type="ECO:0000256" key="1">
    <source>
        <dbReference type="SAM" id="MobiDB-lite"/>
    </source>
</evidence>
<keyword evidence="5" id="KW-1185">Reference proteome</keyword>
<dbReference type="PANTHER" id="PTHR46082:SF6">
    <property type="entry name" value="AAA+ ATPASE DOMAIN-CONTAINING PROTEIN-RELATED"/>
    <property type="match status" value="1"/>
</dbReference>
<dbReference type="InterPro" id="IPR053137">
    <property type="entry name" value="NLR-like"/>
</dbReference>
<comment type="caution">
    <text evidence="4">The sequence shown here is derived from an EMBL/GenBank/DDBJ whole genome shotgun (WGS) entry which is preliminary data.</text>
</comment>